<protein>
    <submittedName>
        <fullName evidence="1">Uncharacterized protein</fullName>
    </submittedName>
</protein>
<dbReference type="EMBL" id="BATJ01000005">
    <property type="protein sequence ID" value="GAD66953.1"/>
    <property type="molecule type" value="Genomic_DNA"/>
</dbReference>
<dbReference type="AlphaFoldDB" id="U3BK02"/>
<gene>
    <name evidence="1" type="ORF">VPR01S_05_02480</name>
</gene>
<evidence type="ECO:0000313" key="1">
    <source>
        <dbReference type="EMBL" id="GAD66953.1"/>
    </source>
</evidence>
<sequence length="100" mass="10671">MYGITELIGSKLSRVEGVGLSSLKFSSGRLVVHNPITLSGCDGMKSLVFREVVDLKVAEDSLLLVFSGQASLRVSLLDNDFTGPEAAVYTSNSGFIVVFN</sequence>
<dbReference type="RefSeq" id="WP_021704931.1">
    <property type="nucleotide sequence ID" value="NZ_BATJ01000005.1"/>
</dbReference>
<comment type="caution">
    <text evidence="1">The sequence shown here is derived from an EMBL/GenBank/DDBJ whole genome shotgun (WGS) entry which is preliminary data.</text>
</comment>
<proteinExistence type="predicted"/>
<accession>U3BK02</accession>
<keyword evidence="2" id="KW-1185">Reference proteome</keyword>
<dbReference type="Proteomes" id="UP000016570">
    <property type="component" value="Unassembled WGS sequence"/>
</dbReference>
<reference evidence="1 2" key="1">
    <citation type="submission" date="2013-09" db="EMBL/GenBank/DDBJ databases">
        <title>Whole genome shotgun sequence of Vibrio proteolyticus NBRC 13287.</title>
        <authorList>
            <person name="Isaki S."/>
            <person name="Hosoyama A."/>
            <person name="Numata M."/>
            <person name="Hashimoto M."/>
            <person name="Hosoyama Y."/>
            <person name="Tsuchikane K."/>
            <person name="Noguchi M."/>
            <person name="Hirakata S."/>
            <person name="Ichikawa N."/>
            <person name="Ohji S."/>
            <person name="Yamazoe A."/>
            <person name="Fujita N."/>
        </authorList>
    </citation>
    <scope>NUCLEOTIDE SEQUENCE [LARGE SCALE GENOMIC DNA]</scope>
    <source>
        <strain evidence="1 2">NBRC 13287</strain>
    </source>
</reference>
<evidence type="ECO:0000313" key="2">
    <source>
        <dbReference type="Proteomes" id="UP000016570"/>
    </source>
</evidence>
<organism evidence="1 2">
    <name type="scientific">Vibrio proteolyticus NBRC 13287</name>
    <dbReference type="NCBI Taxonomy" id="1219065"/>
    <lineage>
        <taxon>Bacteria</taxon>
        <taxon>Pseudomonadati</taxon>
        <taxon>Pseudomonadota</taxon>
        <taxon>Gammaproteobacteria</taxon>
        <taxon>Vibrionales</taxon>
        <taxon>Vibrionaceae</taxon>
        <taxon>Vibrio</taxon>
    </lineage>
</organism>
<name>U3BK02_VIBPR</name>